<gene>
    <name evidence="4" type="ORF">KB1_12000</name>
</gene>
<dbReference type="Proteomes" id="UP000825072">
    <property type="component" value="Chromosome 1"/>
</dbReference>
<dbReference type="AlphaFoldDB" id="A0AAD1KNN6"/>
<dbReference type="CDD" id="cd00592">
    <property type="entry name" value="HTH_MerR-like"/>
    <property type="match status" value="1"/>
</dbReference>
<dbReference type="InterPro" id="IPR047057">
    <property type="entry name" value="MerR_fam"/>
</dbReference>
<evidence type="ECO:0000259" key="3">
    <source>
        <dbReference type="PROSITE" id="PS50937"/>
    </source>
</evidence>
<feature type="domain" description="HTH merR-type" evidence="3">
    <location>
        <begin position="21"/>
        <end position="79"/>
    </location>
</feature>
<dbReference type="RefSeq" id="WP_002527272.1">
    <property type="nucleotide sequence ID" value="NZ_AP024747.1"/>
</dbReference>
<evidence type="ECO:0000313" key="4">
    <source>
        <dbReference type="EMBL" id="BCY25210.1"/>
    </source>
</evidence>
<evidence type="ECO:0000256" key="2">
    <source>
        <dbReference type="SAM" id="MobiDB-lite"/>
    </source>
</evidence>
<dbReference type="Gene3D" id="1.10.1660.10">
    <property type="match status" value="1"/>
</dbReference>
<dbReference type="InterPro" id="IPR009061">
    <property type="entry name" value="DNA-bd_dom_put_sf"/>
</dbReference>
<dbReference type="GO" id="GO:0003700">
    <property type="term" value="F:DNA-binding transcription factor activity"/>
    <property type="evidence" value="ECO:0007669"/>
    <property type="project" value="InterPro"/>
</dbReference>
<organism evidence="4 5">
    <name type="scientific">Cutibacterium modestum</name>
    <dbReference type="NCBI Taxonomy" id="2559073"/>
    <lineage>
        <taxon>Bacteria</taxon>
        <taxon>Bacillati</taxon>
        <taxon>Actinomycetota</taxon>
        <taxon>Actinomycetes</taxon>
        <taxon>Propionibacteriales</taxon>
        <taxon>Propionibacteriaceae</taxon>
        <taxon>Cutibacterium</taxon>
    </lineage>
</organism>
<dbReference type="InterPro" id="IPR000551">
    <property type="entry name" value="MerR-type_HTH_dom"/>
</dbReference>
<reference evidence="4" key="1">
    <citation type="submission" date="2021-06" db="EMBL/GenBank/DDBJ databases">
        <title>Genome sequence of Cutibacterium modestum strain KB17-24694.</title>
        <authorList>
            <person name="Dekio I."/>
            <person name="Asahina A."/>
            <person name="Nishida M."/>
        </authorList>
    </citation>
    <scope>NUCLEOTIDE SEQUENCE</scope>
    <source>
        <strain evidence="4">KB17-24694</strain>
    </source>
</reference>
<dbReference type="PROSITE" id="PS50937">
    <property type="entry name" value="HTH_MERR_2"/>
    <property type="match status" value="1"/>
</dbReference>
<name>A0AAD1KNN6_9ACTN</name>
<proteinExistence type="predicted"/>
<dbReference type="SMART" id="SM00422">
    <property type="entry name" value="HTH_MERR"/>
    <property type="match status" value="1"/>
</dbReference>
<dbReference type="SUPFAM" id="SSF46955">
    <property type="entry name" value="Putative DNA-binding domain"/>
    <property type="match status" value="1"/>
</dbReference>
<dbReference type="Pfam" id="PF13411">
    <property type="entry name" value="MerR_1"/>
    <property type="match status" value="1"/>
</dbReference>
<sequence length="237" mass="26988">MPRSVRTIGQVMKTLKPEFPDLSISKIRFLESEGLLSPERAPSGYRKYTDSDVERLRYILTCQRDHFQPLRVIRDHLEMMDRGEEPPASEVPPLPTENEGAPDPQPQPTGQGIVRTRGPIRMNRRELIRASGITEAMLMELERHQLVRPKRGASYFGQEALVICVAARRLAAYSMDTRHMRAIRQAAEHEAGLIEQALIPYARHPEQASKIAAETTKVMMHAHTAMVYDMLEHWSGN</sequence>
<dbReference type="GO" id="GO:0003677">
    <property type="term" value="F:DNA binding"/>
    <property type="evidence" value="ECO:0007669"/>
    <property type="project" value="UniProtKB-KW"/>
</dbReference>
<accession>A0AAD1KNN6</accession>
<evidence type="ECO:0000256" key="1">
    <source>
        <dbReference type="ARBA" id="ARBA00023125"/>
    </source>
</evidence>
<dbReference type="PANTHER" id="PTHR30204">
    <property type="entry name" value="REDOX-CYCLING DRUG-SENSING TRANSCRIPTIONAL ACTIVATOR SOXR"/>
    <property type="match status" value="1"/>
</dbReference>
<dbReference type="EMBL" id="AP024747">
    <property type="protein sequence ID" value="BCY25210.1"/>
    <property type="molecule type" value="Genomic_DNA"/>
</dbReference>
<keyword evidence="1" id="KW-0238">DNA-binding</keyword>
<protein>
    <submittedName>
        <fullName evidence="4">MerR family transcriptional regulator</fullName>
    </submittedName>
</protein>
<dbReference type="GeneID" id="92880727"/>
<dbReference type="PANTHER" id="PTHR30204:SF89">
    <property type="entry name" value="HTH MERR-TYPE DOMAIN-CONTAINING PROTEIN"/>
    <property type="match status" value="1"/>
</dbReference>
<feature type="region of interest" description="Disordered" evidence="2">
    <location>
        <begin position="82"/>
        <end position="115"/>
    </location>
</feature>
<evidence type="ECO:0000313" key="5">
    <source>
        <dbReference type="Proteomes" id="UP000825072"/>
    </source>
</evidence>